<keyword evidence="10 14" id="KW-0472">Membrane</keyword>
<evidence type="ECO:0000256" key="12">
    <source>
        <dbReference type="ARBA" id="ARBA00033708"/>
    </source>
</evidence>
<feature type="transmembrane region" description="Helical" evidence="14">
    <location>
        <begin position="570"/>
        <end position="586"/>
    </location>
</feature>
<dbReference type="HOGENOM" id="CLU_019510_1_0_6"/>
<sequence length="596" mass="66448">MTLAWVDLLVIGAYLLGTLGLGVYISRLASRDMNAYFLAGKEIPWWALGVSNASGMFDIAGTMWLVSMCFVYGLKSAWLPWVWPIFNQVFLMVYLSVWLRRSNVMTGAQWLQTRFGSGRGAELCQLVVVIFAIVSAIGFIAYAFKGIGKFAAIFFPWQLSPDTYALIIFAVTCLYVIKGGMYSVVFTEVMQFVIMTIAAVAVGLIAINLVTPEQIKAATPEGWDNIWFGWQLDLNWQGLIDSVNDKIRADSLELIGLMIMMMLFKGVLFSMAGPVPNYDMQRILATRSPKEAAKMSGLVSLVMFFPRYMMVAGLTVLALVYMGPEIQAQGGSFDFEQILPYAIHNFVPVGLTGLLIAGLLAAFMSTLAASLNAAPVYFVNDIYKRYFRPDAEERTYVKVSYLVSLVLVLIGVGLGLMLSSINEIMQWIFGALFGGYAAANLLKWHWWRFNAYGYFWGMMAGLLASLCLPLFMPGTHPLFAFPLLLALSLAGSILGTLATRPEPDEVLCAFYRQVRPWGCWGPVHDKVKEADPGFDADTHPLRDMVNILVGMAWQICLVALPIYLVIQQWTQVWVALALAILTSWFLKKNWLDKLKD</sequence>
<dbReference type="OrthoDB" id="9814523at2"/>
<comment type="similarity">
    <text evidence="2 13">Belongs to the sodium:solute symporter (SSF) (TC 2.A.21) family.</text>
</comment>
<feature type="transmembrane region" description="Helical" evidence="14">
    <location>
        <begin position="254"/>
        <end position="275"/>
    </location>
</feature>
<dbReference type="PANTHER" id="PTHR48086">
    <property type="entry name" value="SODIUM/PROLINE SYMPORTER-RELATED"/>
    <property type="match status" value="1"/>
</dbReference>
<feature type="transmembrane region" description="Helical" evidence="14">
    <location>
        <begin position="192"/>
        <end position="211"/>
    </location>
</feature>
<feature type="transmembrane region" description="Helical" evidence="14">
    <location>
        <begin position="120"/>
        <end position="144"/>
    </location>
</feature>
<dbReference type="KEGG" id="saz:Sama_0303"/>
<keyword evidence="9" id="KW-0406">Ion transport</keyword>
<dbReference type="GO" id="GO:0015193">
    <property type="term" value="F:L-proline transmembrane transporter activity"/>
    <property type="evidence" value="ECO:0007669"/>
    <property type="project" value="TreeGrafter"/>
</dbReference>
<feature type="transmembrane region" description="Helical" evidence="14">
    <location>
        <begin position="164"/>
        <end position="185"/>
    </location>
</feature>
<evidence type="ECO:0000256" key="7">
    <source>
        <dbReference type="ARBA" id="ARBA00022989"/>
    </source>
</evidence>
<name>A1S2A8_SHEAM</name>
<evidence type="ECO:0000256" key="2">
    <source>
        <dbReference type="ARBA" id="ARBA00006434"/>
    </source>
</evidence>
<keyword evidence="11" id="KW-0739">Sodium transport</keyword>
<dbReference type="InterPro" id="IPR038377">
    <property type="entry name" value="Na/Glc_symporter_sf"/>
</dbReference>
<keyword evidence="5 14" id="KW-0812">Transmembrane</keyword>
<feature type="transmembrane region" description="Helical" evidence="14">
    <location>
        <begin position="296"/>
        <end position="322"/>
    </location>
</feature>
<proteinExistence type="inferred from homology"/>
<feature type="transmembrane region" description="Helical" evidence="14">
    <location>
        <begin position="45"/>
        <end position="66"/>
    </location>
</feature>
<evidence type="ECO:0000256" key="3">
    <source>
        <dbReference type="ARBA" id="ARBA00022448"/>
    </source>
</evidence>
<keyword evidence="6" id="KW-0769">Symport</keyword>
<organism evidence="15 16">
    <name type="scientific">Shewanella amazonensis (strain ATCC BAA-1098 / SB2B)</name>
    <dbReference type="NCBI Taxonomy" id="326297"/>
    <lineage>
        <taxon>Bacteria</taxon>
        <taxon>Pseudomonadati</taxon>
        <taxon>Pseudomonadota</taxon>
        <taxon>Gammaproteobacteria</taxon>
        <taxon>Alteromonadales</taxon>
        <taxon>Shewanellaceae</taxon>
        <taxon>Shewanella</taxon>
    </lineage>
</organism>
<feature type="transmembrane region" description="Helical" evidence="14">
    <location>
        <begin position="478"/>
        <end position="497"/>
    </location>
</feature>
<dbReference type="eggNOG" id="COG0591">
    <property type="taxonomic scope" value="Bacteria"/>
</dbReference>
<feature type="transmembrane region" description="Helical" evidence="14">
    <location>
        <begin position="544"/>
        <end position="564"/>
    </location>
</feature>
<dbReference type="Proteomes" id="UP000009175">
    <property type="component" value="Chromosome"/>
</dbReference>
<evidence type="ECO:0000256" key="13">
    <source>
        <dbReference type="RuleBase" id="RU362091"/>
    </source>
</evidence>
<dbReference type="CDD" id="cd11477">
    <property type="entry name" value="SLC5sbd_u1"/>
    <property type="match status" value="1"/>
</dbReference>
<feature type="transmembrane region" description="Helical" evidence="14">
    <location>
        <begin position="424"/>
        <end position="442"/>
    </location>
</feature>
<gene>
    <name evidence="15" type="ordered locus">Sama_0303</name>
</gene>
<dbReference type="PANTHER" id="PTHR48086:SF3">
    <property type="entry name" value="SODIUM_PROLINE SYMPORTER"/>
    <property type="match status" value="1"/>
</dbReference>
<dbReference type="TCDB" id="2.A.21.3.8">
    <property type="family name" value="the solute:sodium symporter (sss) family"/>
</dbReference>
<feature type="transmembrane region" description="Helical" evidence="14">
    <location>
        <begin position="6"/>
        <end position="25"/>
    </location>
</feature>
<evidence type="ECO:0000256" key="5">
    <source>
        <dbReference type="ARBA" id="ARBA00022692"/>
    </source>
</evidence>
<evidence type="ECO:0000256" key="6">
    <source>
        <dbReference type="ARBA" id="ARBA00022847"/>
    </source>
</evidence>
<keyword evidence="7 14" id="KW-1133">Transmembrane helix</keyword>
<dbReference type="GO" id="GO:0015824">
    <property type="term" value="P:proline transport"/>
    <property type="evidence" value="ECO:0007669"/>
    <property type="project" value="TreeGrafter"/>
</dbReference>
<keyword evidence="4" id="KW-1003">Cell membrane</keyword>
<evidence type="ECO:0000256" key="9">
    <source>
        <dbReference type="ARBA" id="ARBA00023065"/>
    </source>
</evidence>
<dbReference type="STRING" id="326297.Sama_0303"/>
<evidence type="ECO:0000256" key="4">
    <source>
        <dbReference type="ARBA" id="ARBA00022475"/>
    </source>
</evidence>
<dbReference type="InterPro" id="IPR050277">
    <property type="entry name" value="Sodium:Solute_Symporter"/>
</dbReference>
<dbReference type="PROSITE" id="PS50283">
    <property type="entry name" value="NA_SOLUT_SYMP_3"/>
    <property type="match status" value="1"/>
</dbReference>
<feature type="transmembrane region" description="Helical" evidence="14">
    <location>
        <begin position="78"/>
        <end position="99"/>
    </location>
</feature>
<accession>A1S2A8</accession>
<comment type="subcellular location">
    <subcellularLocation>
        <location evidence="1">Cell membrane</location>
        <topology evidence="1">Multi-pass membrane protein</topology>
    </subcellularLocation>
</comment>
<comment type="catalytic activity">
    <reaction evidence="12">
        <text>L-proline(in) + Na(+)(in) = L-proline(out) + Na(+)(out)</text>
        <dbReference type="Rhea" id="RHEA:28967"/>
        <dbReference type="ChEBI" id="CHEBI:29101"/>
        <dbReference type="ChEBI" id="CHEBI:60039"/>
    </reaction>
</comment>
<evidence type="ECO:0000256" key="11">
    <source>
        <dbReference type="ARBA" id="ARBA00023201"/>
    </source>
</evidence>
<dbReference type="EMBL" id="CP000507">
    <property type="protein sequence ID" value="ABL98514.1"/>
    <property type="molecule type" value="Genomic_DNA"/>
</dbReference>
<dbReference type="RefSeq" id="WP_011758424.1">
    <property type="nucleotide sequence ID" value="NC_008700.1"/>
</dbReference>
<feature type="transmembrane region" description="Helical" evidence="14">
    <location>
        <begin position="399"/>
        <end position="418"/>
    </location>
</feature>
<evidence type="ECO:0000256" key="1">
    <source>
        <dbReference type="ARBA" id="ARBA00004651"/>
    </source>
</evidence>
<keyword evidence="3" id="KW-0813">Transport</keyword>
<evidence type="ECO:0000256" key="10">
    <source>
        <dbReference type="ARBA" id="ARBA00023136"/>
    </source>
</evidence>
<dbReference type="GO" id="GO:0005298">
    <property type="term" value="F:proline:sodium symporter activity"/>
    <property type="evidence" value="ECO:0007669"/>
    <property type="project" value="TreeGrafter"/>
</dbReference>
<feature type="transmembrane region" description="Helical" evidence="14">
    <location>
        <begin position="454"/>
        <end position="472"/>
    </location>
</feature>
<feature type="transmembrane region" description="Helical" evidence="14">
    <location>
        <begin position="354"/>
        <end position="378"/>
    </location>
</feature>
<dbReference type="AlphaFoldDB" id="A1S2A8"/>
<reference evidence="15 16" key="1">
    <citation type="submission" date="2006-12" db="EMBL/GenBank/DDBJ databases">
        <title>Complete sequence of Shewanella amazonensis SB2B.</title>
        <authorList>
            <consortium name="US DOE Joint Genome Institute"/>
            <person name="Copeland A."/>
            <person name="Lucas S."/>
            <person name="Lapidus A."/>
            <person name="Barry K."/>
            <person name="Detter J.C."/>
            <person name="Glavina del Rio T."/>
            <person name="Hammon N."/>
            <person name="Israni S."/>
            <person name="Dalin E."/>
            <person name="Tice H."/>
            <person name="Pitluck S."/>
            <person name="Munk A.C."/>
            <person name="Brettin T."/>
            <person name="Bruce D."/>
            <person name="Han C."/>
            <person name="Tapia R."/>
            <person name="Gilna P."/>
            <person name="Schmutz J."/>
            <person name="Larimer F."/>
            <person name="Land M."/>
            <person name="Hauser L."/>
            <person name="Kyrpides N."/>
            <person name="Mikhailova N."/>
            <person name="Fredrickson J."/>
            <person name="Richardson P."/>
        </authorList>
    </citation>
    <scope>NUCLEOTIDE SEQUENCE [LARGE SCALE GENOMIC DNA]</scope>
    <source>
        <strain evidence="16">ATCC BAA-1098 / SB2B</strain>
    </source>
</reference>
<dbReference type="GO" id="GO:0005886">
    <property type="term" value="C:plasma membrane"/>
    <property type="evidence" value="ECO:0007669"/>
    <property type="project" value="UniProtKB-SubCell"/>
</dbReference>
<evidence type="ECO:0000256" key="8">
    <source>
        <dbReference type="ARBA" id="ARBA00023053"/>
    </source>
</evidence>
<keyword evidence="8" id="KW-0915">Sodium</keyword>
<evidence type="ECO:0000313" key="15">
    <source>
        <dbReference type="EMBL" id="ABL98514.1"/>
    </source>
</evidence>
<dbReference type="InterPro" id="IPR001734">
    <property type="entry name" value="Na/solute_symporter"/>
</dbReference>
<keyword evidence="16" id="KW-1185">Reference proteome</keyword>
<evidence type="ECO:0000313" key="16">
    <source>
        <dbReference type="Proteomes" id="UP000009175"/>
    </source>
</evidence>
<dbReference type="Pfam" id="PF00474">
    <property type="entry name" value="SSF"/>
    <property type="match status" value="1"/>
</dbReference>
<protein>
    <submittedName>
        <fullName evidence="15">Na+/solute symporter</fullName>
    </submittedName>
</protein>
<evidence type="ECO:0000256" key="14">
    <source>
        <dbReference type="SAM" id="Phobius"/>
    </source>
</evidence>
<dbReference type="Gene3D" id="1.20.1730.10">
    <property type="entry name" value="Sodium/glucose cotransporter"/>
    <property type="match status" value="1"/>
</dbReference>